<dbReference type="Gene3D" id="3.20.20.140">
    <property type="entry name" value="Metal-dependent hydrolases"/>
    <property type="match status" value="1"/>
</dbReference>
<feature type="domain" description="Amidohydrolase 3" evidence="1">
    <location>
        <begin position="104"/>
        <end position="391"/>
    </location>
</feature>
<dbReference type="Gene3D" id="2.30.40.10">
    <property type="entry name" value="Urease, subunit C, domain 1"/>
    <property type="match status" value="1"/>
</dbReference>
<dbReference type="PANTHER" id="PTHR32027">
    <property type="entry name" value="CYTOSINE DEAMINASE"/>
    <property type="match status" value="1"/>
</dbReference>
<dbReference type="GO" id="GO:0016814">
    <property type="term" value="F:hydrolase activity, acting on carbon-nitrogen (but not peptide) bonds, in cyclic amidines"/>
    <property type="evidence" value="ECO:0007669"/>
    <property type="project" value="TreeGrafter"/>
</dbReference>
<reference evidence="3" key="1">
    <citation type="submission" date="2017-09" db="EMBL/GenBank/DDBJ databases">
        <title>Brachybacterium sp. VM2412.</title>
        <authorList>
            <person name="Tak E.J."/>
            <person name="Bae J.-W."/>
        </authorList>
    </citation>
    <scope>NUCLEOTIDE SEQUENCE [LARGE SCALE GENOMIC DNA]</scope>
    <source>
        <strain evidence="3">VM2412</strain>
    </source>
</reference>
<dbReference type="PANTHER" id="PTHR32027:SF9">
    <property type="entry name" value="BLL3847 PROTEIN"/>
    <property type="match status" value="1"/>
</dbReference>
<dbReference type="KEGG" id="brz:CFK38_03045"/>
<sequence>MTTTVLQNIRPWGAESVDLSIEDGLVTGLAPHRPGSAVPGGTEVLDGGGLLALPGLINSHAHVDKSWWGKPWVSYGGEATTQGRIAHERTERSALGIPSTDSTELVMKEFLRHGTTATRTHVDVDLGVGLDGIASVRAAAERLGGALEVEIVAFPQDGVMRRPGVLELLDRAAQEGATSIGGLDPAGIDRDPVAQLDGLVQIAVDRGVELDIHLHDGNDLGIFQIELLIERTVQAELQGRVNVSHGFALGDVQGARQEELVAALGEAGISWTSVAPPGRGRLPWASMREHGVRLGLGTDGIRDLWSPYGDGDMLRIALGFARVHGLRHDAELAAAVQLTTTDSAPFVHRDQHELAPGSRADVVLLEAENVQDALLRTPRRELVLAGGRVVVEGGELTL</sequence>
<dbReference type="InterPro" id="IPR032466">
    <property type="entry name" value="Metal_Hydrolase"/>
</dbReference>
<evidence type="ECO:0000313" key="2">
    <source>
        <dbReference type="EMBL" id="ATG50607.1"/>
    </source>
</evidence>
<dbReference type="Pfam" id="PF07969">
    <property type="entry name" value="Amidohydro_3"/>
    <property type="match status" value="1"/>
</dbReference>
<dbReference type="RefSeq" id="WP_096801747.1">
    <property type="nucleotide sequence ID" value="NZ_CP023563.1"/>
</dbReference>
<dbReference type="InterPro" id="IPR011059">
    <property type="entry name" value="Metal-dep_hydrolase_composite"/>
</dbReference>
<dbReference type="SUPFAM" id="SSF51556">
    <property type="entry name" value="Metallo-dependent hydrolases"/>
    <property type="match status" value="1"/>
</dbReference>
<dbReference type="Proteomes" id="UP000218165">
    <property type="component" value="Chromosome"/>
</dbReference>
<organism evidence="2 3">
    <name type="scientific">Brachybacterium vulturis</name>
    <dbReference type="NCBI Taxonomy" id="2017484"/>
    <lineage>
        <taxon>Bacteria</taxon>
        <taxon>Bacillati</taxon>
        <taxon>Actinomycetota</taxon>
        <taxon>Actinomycetes</taxon>
        <taxon>Micrococcales</taxon>
        <taxon>Dermabacteraceae</taxon>
        <taxon>Brachybacterium</taxon>
    </lineage>
</organism>
<dbReference type="AlphaFoldDB" id="A0A291GK87"/>
<gene>
    <name evidence="2" type="ORF">CFK38_03045</name>
</gene>
<proteinExistence type="predicted"/>
<accession>A0A291GK87</accession>
<keyword evidence="3" id="KW-1185">Reference proteome</keyword>
<dbReference type="OrthoDB" id="3366604at2"/>
<dbReference type="InterPro" id="IPR013108">
    <property type="entry name" value="Amidohydro_3"/>
</dbReference>
<dbReference type="EMBL" id="CP023563">
    <property type="protein sequence ID" value="ATG50607.1"/>
    <property type="molecule type" value="Genomic_DNA"/>
</dbReference>
<evidence type="ECO:0000259" key="1">
    <source>
        <dbReference type="Pfam" id="PF07969"/>
    </source>
</evidence>
<name>A0A291GK87_9MICO</name>
<dbReference type="InterPro" id="IPR052349">
    <property type="entry name" value="Metallo-hydrolase_Enzymes"/>
</dbReference>
<dbReference type="SUPFAM" id="SSF51338">
    <property type="entry name" value="Composite domain of metallo-dependent hydrolases"/>
    <property type="match status" value="1"/>
</dbReference>
<protein>
    <submittedName>
        <fullName evidence="2">Cytosine deaminase</fullName>
    </submittedName>
</protein>
<evidence type="ECO:0000313" key="3">
    <source>
        <dbReference type="Proteomes" id="UP000218165"/>
    </source>
</evidence>